<reference evidence="2" key="1">
    <citation type="submission" date="2021-02" db="EMBL/GenBank/DDBJ databases">
        <authorList>
            <person name="Nowell W R."/>
        </authorList>
    </citation>
    <scope>NUCLEOTIDE SEQUENCE</scope>
</reference>
<organism evidence="2 3">
    <name type="scientific">Rotaria magnacalcarata</name>
    <dbReference type="NCBI Taxonomy" id="392030"/>
    <lineage>
        <taxon>Eukaryota</taxon>
        <taxon>Metazoa</taxon>
        <taxon>Spiralia</taxon>
        <taxon>Gnathifera</taxon>
        <taxon>Rotifera</taxon>
        <taxon>Eurotatoria</taxon>
        <taxon>Bdelloidea</taxon>
        <taxon>Philodinida</taxon>
        <taxon>Philodinidae</taxon>
        <taxon>Rotaria</taxon>
    </lineage>
</organism>
<sequence length="80" mass="9037">DEDNENEEPSNDQDEEKETEDTLESGIPPEQHSKLQQLMSIARGEKGAKRNFLKGLFGLSSKDKTFKKGHKLPSSSYKLD</sequence>
<name>A0A8S2YGY9_9BILA</name>
<proteinExistence type="predicted"/>
<protein>
    <submittedName>
        <fullName evidence="2">Uncharacterized protein</fullName>
    </submittedName>
</protein>
<evidence type="ECO:0000313" key="2">
    <source>
        <dbReference type="EMBL" id="CAF4557126.1"/>
    </source>
</evidence>
<evidence type="ECO:0000256" key="1">
    <source>
        <dbReference type="SAM" id="MobiDB-lite"/>
    </source>
</evidence>
<feature type="non-terminal residue" evidence="2">
    <location>
        <position position="80"/>
    </location>
</feature>
<feature type="non-terminal residue" evidence="2">
    <location>
        <position position="1"/>
    </location>
</feature>
<gene>
    <name evidence="2" type="ORF">GIL414_LOCUS37093</name>
</gene>
<dbReference type="AlphaFoldDB" id="A0A8S2YGY9"/>
<feature type="region of interest" description="Disordered" evidence="1">
    <location>
        <begin position="1"/>
        <end position="33"/>
    </location>
</feature>
<feature type="compositionally biased region" description="Acidic residues" evidence="1">
    <location>
        <begin position="1"/>
        <end position="23"/>
    </location>
</feature>
<dbReference type="Proteomes" id="UP000681720">
    <property type="component" value="Unassembled WGS sequence"/>
</dbReference>
<evidence type="ECO:0000313" key="3">
    <source>
        <dbReference type="Proteomes" id="UP000681720"/>
    </source>
</evidence>
<dbReference type="EMBL" id="CAJOBJ010094256">
    <property type="protein sequence ID" value="CAF4557126.1"/>
    <property type="molecule type" value="Genomic_DNA"/>
</dbReference>
<comment type="caution">
    <text evidence="2">The sequence shown here is derived from an EMBL/GenBank/DDBJ whole genome shotgun (WGS) entry which is preliminary data.</text>
</comment>
<accession>A0A8S2YGY9</accession>